<gene>
    <name evidence="6" type="ORF">EV191_10526</name>
</gene>
<dbReference type="EMBL" id="SLXQ01000005">
    <property type="protein sequence ID" value="TCP52965.1"/>
    <property type="molecule type" value="Genomic_DNA"/>
</dbReference>
<dbReference type="AlphaFoldDB" id="A0A4R2R0M2"/>
<dbReference type="InterPro" id="IPR016181">
    <property type="entry name" value="Acyl_CoA_acyltransferase"/>
</dbReference>
<evidence type="ECO:0000256" key="5">
    <source>
        <dbReference type="ARBA" id="ARBA00023315"/>
    </source>
</evidence>
<evidence type="ECO:0000256" key="4">
    <source>
        <dbReference type="ARBA" id="ARBA00023098"/>
    </source>
</evidence>
<evidence type="ECO:0000256" key="1">
    <source>
        <dbReference type="ARBA" id="ARBA00005189"/>
    </source>
</evidence>
<comment type="caution">
    <text evidence="6">The sequence shown here is derived from an EMBL/GenBank/DDBJ whole genome shotgun (WGS) entry which is preliminary data.</text>
</comment>
<dbReference type="RefSeq" id="WP_243658950.1">
    <property type="nucleotide sequence ID" value="NZ_SLXQ01000005.1"/>
</dbReference>
<dbReference type="Pfam" id="PF13444">
    <property type="entry name" value="Acetyltransf_5"/>
    <property type="match status" value="1"/>
</dbReference>
<dbReference type="GO" id="GO:0016746">
    <property type="term" value="F:acyltransferase activity"/>
    <property type="evidence" value="ECO:0007669"/>
    <property type="project" value="UniProtKB-KW"/>
</dbReference>
<keyword evidence="7" id="KW-1185">Reference proteome</keyword>
<dbReference type="SUPFAM" id="SSF55729">
    <property type="entry name" value="Acyl-CoA N-acyltransferases (Nat)"/>
    <property type="match status" value="1"/>
</dbReference>
<dbReference type="Gene3D" id="3.40.630.30">
    <property type="match status" value="1"/>
</dbReference>
<dbReference type="PANTHER" id="PTHR37323:SF1">
    <property type="entry name" value="L-ORNITHINE N(ALPHA)-ACYLTRANSFERASE"/>
    <property type="match status" value="1"/>
</dbReference>
<dbReference type="InterPro" id="IPR052351">
    <property type="entry name" value="Ornithine_N-alpha-AT"/>
</dbReference>
<accession>A0A4R2R0M2</accession>
<evidence type="ECO:0000313" key="6">
    <source>
        <dbReference type="EMBL" id="TCP52965.1"/>
    </source>
</evidence>
<keyword evidence="3" id="KW-0808">Transferase</keyword>
<dbReference type="Proteomes" id="UP000294911">
    <property type="component" value="Unassembled WGS sequence"/>
</dbReference>
<proteinExistence type="predicted"/>
<evidence type="ECO:0000256" key="2">
    <source>
        <dbReference type="ARBA" id="ARBA00022516"/>
    </source>
</evidence>
<comment type="pathway">
    <text evidence="1">Lipid metabolism.</text>
</comment>
<name>A0A4R2R0M2_9PSEU</name>
<dbReference type="GO" id="GO:0006629">
    <property type="term" value="P:lipid metabolic process"/>
    <property type="evidence" value="ECO:0007669"/>
    <property type="project" value="UniProtKB-KW"/>
</dbReference>
<reference evidence="6 7" key="1">
    <citation type="submission" date="2019-03" db="EMBL/GenBank/DDBJ databases">
        <title>Genomic Encyclopedia of Type Strains, Phase IV (KMG-IV): sequencing the most valuable type-strain genomes for metagenomic binning, comparative biology and taxonomic classification.</title>
        <authorList>
            <person name="Goeker M."/>
        </authorList>
    </citation>
    <scope>NUCLEOTIDE SEQUENCE [LARGE SCALE GENOMIC DNA]</scope>
    <source>
        <strain evidence="6 7">DSM 45765</strain>
    </source>
</reference>
<evidence type="ECO:0000313" key="7">
    <source>
        <dbReference type="Proteomes" id="UP000294911"/>
    </source>
</evidence>
<sequence length="257" mass="28805">MSSPQTIPAESQRLTDPTEEYQIRLAASAAEIHAVQRLRYEVFRRDFGATIRSESGVDVDEFDAYCDHLIVWHIPTDTAVGTYRLLPPGRTARLYSADEFELSALDRIRPDLVEAGRSCVHPEHRDGAVISLLWTELARYMARTGYRYLAGCASASLADGGTMASATWRMAEAKHRATEGFTVTPYRPWQPATALASHQRPSYGQLPPLVRGYLRLGAAVCGPPAYDPDFHVADFFVLLDMHRIPERYLRYFLGGAR</sequence>
<evidence type="ECO:0000256" key="3">
    <source>
        <dbReference type="ARBA" id="ARBA00022679"/>
    </source>
</evidence>
<organism evidence="6 7">
    <name type="scientific">Tamaricihabitans halophyticus</name>
    <dbReference type="NCBI Taxonomy" id="1262583"/>
    <lineage>
        <taxon>Bacteria</taxon>
        <taxon>Bacillati</taxon>
        <taxon>Actinomycetota</taxon>
        <taxon>Actinomycetes</taxon>
        <taxon>Pseudonocardiales</taxon>
        <taxon>Pseudonocardiaceae</taxon>
        <taxon>Tamaricihabitans</taxon>
    </lineage>
</organism>
<dbReference type="PANTHER" id="PTHR37323">
    <property type="entry name" value="GCN5-RELATED N-ACETYLTRANSFERASE"/>
    <property type="match status" value="1"/>
</dbReference>
<keyword evidence="4" id="KW-0443">Lipid metabolism</keyword>
<protein>
    <submittedName>
        <fullName evidence="6">Putative hemolysin</fullName>
    </submittedName>
</protein>
<keyword evidence="5" id="KW-0012">Acyltransferase</keyword>
<keyword evidence="2" id="KW-0444">Lipid biosynthesis</keyword>